<dbReference type="InterPro" id="IPR036047">
    <property type="entry name" value="F-box-like_dom_sf"/>
</dbReference>
<reference evidence="4" key="1">
    <citation type="submission" date="2025-08" db="UniProtKB">
        <authorList>
            <consortium name="RefSeq"/>
        </authorList>
    </citation>
    <scope>IDENTIFICATION</scope>
    <source>
        <tissue evidence="4">Leaf</tissue>
    </source>
</reference>
<dbReference type="InterPro" id="IPR013187">
    <property type="entry name" value="F-box-assoc_dom_typ3"/>
</dbReference>
<dbReference type="Gene3D" id="1.20.1280.50">
    <property type="match status" value="1"/>
</dbReference>
<dbReference type="GeneID" id="115730114"/>
<evidence type="ECO:0000259" key="2">
    <source>
        <dbReference type="PROSITE" id="PS50181"/>
    </source>
</evidence>
<dbReference type="PANTHER" id="PTHR31672">
    <property type="entry name" value="BNACNNG10540D PROTEIN"/>
    <property type="match status" value="1"/>
</dbReference>
<gene>
    <name evidence="4" type="primary">LOC115730114</name>
</gene>
<dbReference type="InterPro" id="IPR001810">
    <property type="entry name" value="F-box_dom"/>
</dbReference>
<dbReference type="AlphaFoldDB" id="A0A8B8N2D5"/>
<dbReference type="RefSeq" id="XP_030516571.2">
    <property type="nucleotide sequence ID" value="XM_030660711.2"/>
</dbReference>
<feature type="compositionally biased region" description="Low complexity" evidence="1">
    <location>
        <begin position="1"/>
        <end position="12"/>
    </location>
</feature>
<protein>
    <submittedName>
        <fullName evidence="4">F-box/kelch-repeat protein At3g23880-like</fullName>
    </submittedName>
</protein>
<dbReference type="InterPro" id="IPR017451">
    <property type="entry name" value="F-box-assoc_interact_dom"/>
</dbReference>
<dbReference type="SMART" id="SM00256">
    <property type="entry name" value="FBOX"/>
    <property type="match status" value="1"/>
</dbReference>
<dbReference type="KEGG" id="rarg:115730114"/>
<dbReference type="Proteomes" id="UP000827889">
    <property type="component" value="Chromosome 8"/>
</dbReference>
<dbReference type="SUPFAM" id="SSF81383">
    <property type="entry name" value="F-box domain"/>
    <property type="match status" value="1"/>
</dbReference>
<proteinExistence type="predicted"/>
<feature type="domain" description="F-box" evidence="2">
    <location>
        <begin position="16"/>
        <end position="61"/>
    </location>
</feature>
<dbReference type="Pfam" id="PF00646">
    <property type="entry name" value="F-box"/>
    <property type="match status" value="1"/>
</dbReference>
<name>A0A8B8N2D5_9MYRT</name>
<dbReference type="PANTHER" id="PTHR31672:SF13">
    <property type="entry name" value="F-BOX PROTEIN CPR30-LIKE"/>
    <property type="match status" value="1"/>
</dbReference>
<dbReference type="CDD" id="cd22157">
    <property type="entry name" value="F-box_AtFBW1-like"/>
    <property type="match status" value="1"/>
</dbReference>
<sequence length="361" mass="39701">MSSYNSSSSSSSRCKRPRTSSLPLELHPNVLSRVPTKSLPKFRSVCKEWRDIIDDPRFATVHAASGVESPRILLFSQPSLGAEPRFVMDEEFLETSLPRLAGGLWHCGARASCHGLLCFDDLRKGETCLLNPLTRDGFSLSSVAPCERPLGSHIAIGMDRLTSRYKILRVSYFRRAIGAIRAEVLDQGSQSWREIASVPPGDILGDPVFAAGSIHWSVASRNDALSISSFDLAKEEFGPTPCPEIQHARLVDLGGALGLVDCSREESLDVWVMEERGRWKKEYSVQQIPLLPVNKHGYLSVLGCGGRKIMVNYLGSFWFYDPATDEVKHVRRATDAGGSITLSLLSPTKLWNGGVAEISAD</sequence>
<dbReference type="PROSITE" id="PS50181">
    <property type="entry name" value="FBOX"/>
    <property type="match status" value="1"/>
</dbReference>
<evidence type="ECO:0000256" key="1">
    <source>
        <dbReference type="SAM" id="MobiDB-lite"/>
    </source>
</evidence>
<dbReference type="InterPro" id="IPR050796">
    <property type="entry name" value="SCF_F-box_component"/>
</dbReference>
<evidence type="ECO:0000313" key="4">
    <source>
        <dbReference type="RefSeq" id="XP_030516571.2"/>
    </source>
</evidence>
<feature type="region of interest" description="Disordered" evidence="1">
    <location>
        <begin position="1"/>
        <end position="21"/>
    </location>
</feature>
<organism evidence="3 4">
    <name type="scientific">Rhodamnia argentea</name>
    <dbReference type="NCBI Taxonomy" id="178133"/>
    <lineage>
        <taxon>Eukaryota</taxon>
        <taxon>Viridiplantae</taxon>
        <taxon>Streptophyta</taxon>
        <taxon>Embryophyta</taxon>
        <taxon>Tracheophyta</taxon>
        <taxon>Spermatophyta</taxon>
        <taxon>Magnoliopsida</taxon>
        <taxon>eudicotyledons</taxon>
        <taxon>Gunneridae</taxon>
        <taxon>Pentapetalae</taxon>
        <taxon>rosids</taxon>
        <taxon>malvids</taxon>
        <taxon>Myrtales</taxon>
        <taxon>Myrtaceae</taxon>
        <taxon>Myrtoideae</taxon>
        <taxon>Myrteae</taxon>
        <taxon>Australasian group</taxon>
        <taxon>Rhodamnia</taxon>
    </lineage>
</organism>
<evidence type="ECO:0000313" key="3">
    <source>
        <dbReference type="Proteomes" id="UP000827889"/>
    </source>
</evidence>
<keyword evidence="3" id="KW-1185">Reference proteome</keyword>
<dbReference type="NCBIfam" id="TIGR01640">
    <property type="entry name" value="F_box_assoc_1"/>
    <property type="match status" value="1"/>
</dbReference>
<dbReference type="Pfam" id="PF08268">
    <property type="entry name" value="FBA_3"/>
    <property type="match status" value="1"/>
</dbReference>
<accession>A0A8B8N2D5</accession>